<evidence type="ECO:0000256" key="8">
    <source>
        <dbReference type="ARBA" id="ARBA00060590"/>
    </source>
</evidence>
<proteinExistence type="inferred from homology"/>
<dbReference type="GO" id="GO:0006046">
    <property type="term" value="P:N-acetylglucosamine catabolic process"/>
    <property type="evidence" value="ECO:0007669"/>
    <property type="project" value="TreeGrafter"/>
</dbReference>
<dbReference type="Pfam" id="PF01979">
    <property type="entry name" value="Amidohydro_1"/>
    <property type="match status" value="1"/>
</dbReference>
<dbReference type="Proteomes" id="UP000295008">
    <property type="component" value="Unassembled WGS sequence"/>
</dbReference>
<dbReference type="InterPro" id="IPR003764">
    <property type="entry name" value="GlcNAc_6-P_deAcase"/>
</dbReference>
<comment type="cofactor">
    <cofactor evidence="11">
        <name>a divalent metal cation</name>
        <dbReference type="ChEBI" id="CHEBI:60240"/>
    </cofactor>
    <text evidence="11">Binds 1 divalent metal cation per subunit.</text>
</comment>
<keyword evidence="14" id="KW-1185">Reference proteome</keyword>
<organism evidence="13 14">
    <name type="scientific">Hydrogenispora ethanolica</name>
    <dbReference type="NCBI Taxonomy" id="1082276"/>
    <lineage>
        <taxon>Bacteria</taxon>
        <taxon>Bacillati</taxon>
        <taxon>Bacillota</taxon>
        <taxon>Hydrogenispora</taxon>
    </lineage>
</organism>
<feature type="binding site" evidence="11">
    <location>
        <position position="129"/>
    </location>
    <ligand>
        <name>Zn(2+)</name>
        <dbReference type="ChEBI" id="CHEBI:29105"/>
    </ligand>
</feature>
<comment type="caution">
    <text evidence="13">The sequence shown here is derived from an EMBL/GenBank/DDBJ whole genome shotgun (WGS) entry which is preliminary data.</text>
</comment>
<feature type="active site" description="Proton donor/acceptor" evidence="10">
    <location>
        <position position="273"/>
    </location>
</feature>
<feature type="binding site" evidence="11">
    <location>
        <position position="216"/>
    </location>
    <ligand>
        <name>Zn(2+)</name>
        <dbReference type="ChEBI" id="CHEBI:29105"/>
    </ligand>
</feature>
<dbReference type="SUPFAM" id="SSF51556">
    <property type="entry name" value="Metallo-dependent hydrolases"/>
    <property type="match status" value="1"/>
</dbReference>
<dbReference type="PANTHER" id="PTHR11113">
    <property type="entry name" value="N-ACETYLGLUCOSAMINE-6-PHOSPHATE DEACETYLASE"/>
    <property type="match status" value="1"/>
</dbReference>
<evidence type="ECO:0000256" key="11">
    <source>
        <dbReference type="PIRSR" id="PIRSR038994-3"/>
    </source>
</evidence>
<evidence type="ECO:0000256" key="10">
    <source>
        <dbReference type="PIRSR" id="PIRSR038994-1"/>
    </source>
</evidence>
<feature type="binding site" evidence="11">
    <location>
        <position position="195"/>
    </location>
    <ligand>
        <name>Zn(2+)</name>
        <dbReference type="ChEBI" id="CHEBI:29105"/>
    </ligand>
</feature>
<dbReference type="InterPro" id="IPR006680">
    <property type="entry name" value="Amidohydro-rel"/>
</dbReference>
<dbReference type="EC" id="3.5.1.25" evidence="2"/>
<dbReference type="Gene3D" id="3.20.20.140">
    <property type="entry name" value="Metal-dependent hydrolases"/>
    <property type="match status" value="1"/>
</dbReference>
<evidence type="ECO:0000256" key="2">
    <source>
        <dbReference type="ARBA" id="ARBA00011899"/>
    </source>
</evidence>
<evidence type="ECO:0000256" key="1">
    <source>
        <dbReference type="ARBA" id="ARBA00010716"/>
    </source>
</evidence>
<dbReference type="CDD" id="cd00854">
    <property type="entry name" value="NagA"/>
    <property type="match status" value="1"/>
</dbReference>
<keyword evidence="4 11" id="KW-0479">Metal-binding</keyword>
<dbReference type="NCBIfam" id="TIGR00221">
    <property type="entry name" value="nagA"/>
    <property type="match status" value="1"/>
</dbReference>
<comment type="catalytic activity">
    <reaction evidence="7">
        <text>N-acetyl-D-glucosamine 6-phosphate + H2O = D-glucosamine 6-phosphate + acetate</text>
        <dbReference type="Rhea" id="RHEA:22936"/>
        <dbReference type="ChEBI" id="CHEBI:15377"/>
        <dbReference type="ChEBI" id="CHEBI:30089"/>
        <dbReference type="ChEBI" id="CHEBI:57513"/>
        <dbReference type="ChEBI" id="CHEBI:58725"/>
        <dbReference type="EC" id="3.5.1.25"/>
    </reaction>
</comment>
<dbReference type="RefSeq" id="WP_132013705.1">
    <property type="nucleotide sequence ID" value="NZ_SLUN01000007.1"/>
</dbReference>
<dbReference type="Gene3D" id="2.30.40.10">
    <property type="entry name" value="Urease, subunit C, domain 1"/>
    <property type="match status" value="1"/>
</dbReference>
<dbReference type="PANTHER" id="PTHR11113:SF14">
    <property type="entry name" value="N-ACETYLGLUCOSAMINE-6-PHOSPHATE DEACETYLASE"/>
    <property type="match status" value="1"/>
</dbReference>
<comment type="pathway">
    <text evidence="8">Amino-sugar metabolism; N-acetylneuraminate degradation; D-fructose 6-phosphate from N-acetylneuraminate: step 4/5.</text>
</comment>
<dbReference type="FunFam" id="3.20.20.140:FF:000004">
    <property type="entry name" value="N-acetylglucosamine-6-phosphate deacetylase"/>
    <property type="match status" value="1"/>
</dbReference>
<dbReference type="GO" id="GO:0046872">
    <property type="term" value="F:metal ion binding"/>
    <property type="evidence" value="ECO:0007669"/>
    <property type="project" value="UniProtKB-KW"/>
</dbReference>
<evidence type="ECO:0000256" key="9">
    <source>
        <dbReference type="PIRNR" id="PIRNR038994"/>
    </source>
</evidence>
<evidence type="ECO:0000256" key="3">
    <source>
        <dbReference type="ARBA" id="ARBA00018029"/>
    </source>
</evidence>
<keyword evidence="6 9" id="KW-0119">Carbohydrate metabolism</keyword>
<dbReference type="OrthoDB" id="9776488at2"/>
<evidence type="ECO:0000313" key="13">
    <source>
        <dbReference type="EMBL" id="TCL71556.1"/>
    </source>
</evidence>
<protein>
    <recommendedName>
        <fullName evidence="3">N-acetylglucosamine-6-phosphate deacetylase</fullName>
        <ecNumber evidence="2">3.5.1.25</ecNumber>
    </recommendedName>
</protein>
<dbReference type="SUPFAM" id="SSF51338">
    <property type="entry name" value="Composite domain of metallo-dependent hydrolases"/>
    <property type="match status" value="1"/>
</dbReference>
<dbReference type="PIRSF" id="PIRSF038994">
    <property type="entry name" value="NagA"/>
    <property type="match status" value="1"/>
</dbReference>
<feature type="domain" description="Amidohydrolase-related" evidence="12">
    <location>
        <begin position="51"/>
        <end position="377"/>
    </location>
</feature>
<name>A0A4R1RXY9_HYDET</name>
<evidence type="ECO:0000256" key="7">
    <source>
        <dbReference type="ARBA" id="ARBA00047647"/>
    </source>
</evidence>
<reference evidence="13 14" key="1">
    <citation type="submission" date="2019-03" db="EMBL/GenBank/DDBJ databases">
        <title>Genomic Encyclopedia of Type Strains, Phase IV (KMG-IV): sequencing the most valuable type-strain genomes for metagenomic binning, comparative biology and taxonomic classification.</title>
        <authorList>
            <person name="Goeker M."/>
        </authorList>
    </citation>
    <scope>NUCLEOTIDE SEQUENCE [LARGE SCALE GENOMIC DNA]</scope>
    <source>
        <strain evidence="13 14">LX-B</strain>
    </source>
</reference>
<dbReference type="AlphaFoldDB" id="A0A4R1RXY9"/>
<sequence>MILLKGGDYLSPDGIFKKGSILLEGEAIRSVEDSIIPHEGDQVHDITGMKVIPGLIDIHSHGAVGIDVMSAEPEDLLKLTNFLAQNGTTSFLPTTITSTWEELRSALPKIQKAALLPAQGASIEGIHIEGPYINPLRKGCHEPKNMRSPSSNDYDELRSLAAGLKLHFTVAPEIRNGLAFIAQVSAGGGSVSIGHSEADFETTMKALQSGALAFTHLFNAMKGIHHREPGVAGAALCSNAYVELVCDGVHIHPEIVKLVYKVKGSDRLILVSDAMQATGLGDGEYQFGGQRVTVQNGIARNSDGSLASSTLTVFAAVKKMMTLTGVSLENAVRMASFNPARLLGIDNIVGSIEKGKRADLLVLDDRLNLVAVFCKGRKLI</sequence>
<keyword evidence="5 9" id="KW-0378">Hydrolase</keyword>
<gene>
    <name evidence="13" type="ORF">EDC14_100718</name>
</gene>
<dbReference type="InterPro" id="IPR011059">
    <property type="entry name" value="Metal-dep_hydrolase_composite"/>
</dbReference>
<comment type="similarity">
    <text evidence="1 9">Belongs to the metallo-dependent hydrolases superfamily. NagA family.</text>
</comment>
<dbReference type="InterPro" id="IPR032466">
    <property type="entry name" value="Metal_Hydrolase"/>
</dbReference>
<evidence type="ECO:0000259" key="12">
    <source>
        <dbReference type="Pfam" id="PF01979"/>
    </source>
</evidence>
<accession>A0A4R1RXY9</accession>
<evidence type="ECO:0000256" key="6">
    <source>
        <dbReference type="ARBA" id="ARBA00023277"/>
    </source>
</evidence>
<evidence type="ECO:0000256" key="5">
    <source>
        <dbReference type="ARBA" id="ARBA00022801"/>
    </source>
</evidence>
<evidence type="ECO:0000256" key="4">
    <source>
        <dbReference type="ARBA" id="ARBA00022723"/>
    </source>
</evidence>
<evidence type="ECO:0000313" key="14">
    <source>
        <dbReference type="Proteomes" id="UP000295008"/>
    </source>
</evidence>
<dbReference type="EMBL" id="SLUN01000007">
    <property type="protein sequence ID" value="TCL71556.1"/>
    <property type="molecule type" value="Genomic_DNA"/>
</dbReference>
<dbReference type="GO" id="GO:0008448">
    <property type="term" value="F:N-acetylglucosamine-6-phosphate deacetylase activity"/>
    <property type="evidence" value="ECO:0007669"/>
    <property type="project" value="UniProtKB-EC"/>
</dbReference>